<feature type="transmembrane region" description="Helical" evidence="1">
    <location>
        <begin position="322"/>
        <end position="341"/>
    </location>
</feature>
<feature type="transmembrane region" description="Helical" evidence="1">
    <location>
        <begin position="31"/>
        <end position="51"/>
    </location>
</feature>
<reference evidence="2 3" key="1">
    <citation type="submission" date="2016-10" db="EMBL/GenBank/DDBJ databases">
        <authorList>
            <person name="de Groot N.N."/>
        </authorList>
    </citation>
    <scope>NUCLEOTIDE SEQUENCE [LARGE SCALE GENOMIC DNA]</scope>
    <source>
        <strain evidence="2 3">CGMCC 1.12333</strain>
    </source>
</reference>
<proteinExistence type="predicted"/>
<keyword evidence="1" id="KW-1133">Transmembrane helix</keyword>
<sequence>MSNQPTQPNHNSDEIDIIQLFSYFGRGIKKFFKTIGKFFKWLFHLFISLLILVQKNLVYFLIAAAIGFIGGGLFDHSKSKVYESSMIVQPNFDSAEQLYNNIAYYNELTDSRDSLSLAKEMKIAPEEAGKILSIEIVPFFDKKQKLKLFDDFVRNLDTITRQSFDYDDFESSLTDFDAVFHRITIFSSDNTVAKKMENQIVNSIEKTSFFRKRSDVEKANILLQDSLYKKQLVEIDSLQKVYQKSLIEAARNSNAGTSISLSEGEGTKNQREIELLLQIDEIRQSLVNLNEKKVFTESAINILAELPEKGIKVTKVSKSYKFILPIFFVGILLIFLLLVQLNTFLKKYTR</sequence>
<evidence type="ECO:0000313" key="3">
    <source>
        <dbReference type="Proteomes" id="UP000199138"/>
    </source>
</evidence>
<evidence type="ECO:0000313" key="2">
    <source>
        <dbReference type="EMBL" id="SFU27261.1"/>
    </source>
</evidence>
<dbReference type="STRING" id="1224947.SAMN05216480_101120"/>
<dbReference type="Proteomes" id="UP000199138">
    <property type="component" value="Unassembled WGS sequence"/>
</dbReference>
<dbReference type="AlphaFoldDB" id="A0A1I7ETL8"/>
<evidence type="ECO:0000256" key="1">
    <source>
        <dbReference type="SAM" id="Phobius"/>
    </source>
</evidence>
<keyword evidence="1" id="KW-0472">Membrane</keyword>
<protein>
    <recommendedName>
        <fullName evidence="4">Chain length determinant protein</fullName>
    </recommendedName>
</protein>
<feature type="transmembrane region" description="Helical" evidence="1">
    <location>
        <begin position="57"/>
        <end position="74"/>
    </location>
</feature>
<dbReference type="RefSeq" id="WP_093021506.1">
    <property type="nucleotide sequence ID" value="NZ_FPBK01000001.1"/>
</dbReference>
<dbReference type="OrthoDB" id="1452530at2"/>
<keyword evidence="3" id="KW-1185">Reference proteome</keyword>
<gene>
    <name evidence="2" type="ORF">SAMN05216480_101120</name>
</gene>
<dbReference type="EMBL" id="FPBK01000001">
    <property type="protein sequence ID" value="SFU27261.1"/>
    <property type="molecule type" value="Genomic_DNA"/>
</dbReference>
<keyword evidence="1" id="KW-0812">Transmembrane</keyword>
<name>A0A1I7ETL8_9FLAO</name>
<evidence type="ECO:0008006" key="4">
    <source>
        <dbReference type="Google" id="ProtNLM"/>
    </source>
</evidence>
<organism evidence="2 3">
    <name type="scientific">Pustulibacterium marinum</name>
    <dbReference type="NCBI Taxonomy" id="1224947"/>
    <lineage>
        <taxon>Bacteria</taxon>
        <taxon>Pseudomonadati</taxon>
        <taxon>Bacteroidota</taxon>
        <taxon>Flavobacteriia</taxon>
        <taxon>Flavobacteriales</taxon>
        <taxon>Flavobacteriaceae</taxon>
        <taxon>Pustulibacterium</taxon>
    </lineage>
</organism>
<accession>A0A1I7ETL8</accession>